<dbReference type="SUPFAM" id="SSF52833">
    <property type="entry name" value="Thioredoxin-like"/>
    <property type="match status" value="1"/>
</dbReference>
<keyword evidence="6" id="KW-1133">Transmembrane helix</keyword>
<evidence type="ECO:0000256" key="3">
    <source>
        <dbReference type="ARBA" id="ARBA00023002"/>
    </source>
</evidence>
<proteinExistence type="inferred from homology"/>
<dbReference type="EMBL" id="LCSD01000030">
    <property type="protein sequence ID" value="KKW46284.1"/>
    <property type="molecule type" value="Genomic_DNA"/>
</dbReference>
<keyword evidence="3" id="KW-0560">Oxidoreductase</keyword>
<protein>
    <submittedName>
        <fullName evidence="8">DSBA oxidoreductase</fullName>
    </submittedName>
</protein>
<sequence length="242" mass="25856">MPGEQVSSAVHTLQKFSIPLAIVIAGALVAGALYFGGGSGGAPPGSPAPVDIKDVSIQADDPVIGEKNAPVTLAYWFDYQCPFCKAVDVGGVPQIPIEPAMPSLIKDYVQTGKLKIVFKDYAFLGPDSTTAALYKHAVWELYPEQFYEWHEAIFKAQDEENGGFGDESSILALIRTLPGLDAERLQQKVAEKRDAYLALIAEDQQEGASFGIQGTPGFITGTTLIPGADDFSTFKAAIDSQL</sequence>
<evidence type="ECO:0000259" key="7">
    <source>
        <dbReference type="PROSITE" id="PS51352"/>
    </source>
</evidence>
<keyword evidence="6" id="KW-0472">Membrane</keyword>
<reference evidence="8 9" key="1">
    <citation type="journal article" date="2015" name="Nature">
        <title>rRNA introns, odd ribosomes, and small enigmatic genomes across a large radiation of phyla.</title>
        <authorList>
            <person name="Brown C.T."/>
            <person name="Hug L.A."/>
            <person name="Thomas B.C."/>
            <person name="Sharon I."/>
            <person name="Castelle C.J."/>
            <person name="Singh A."/>
            <person name="Wilkins M.J."/>
            <person name="Williams K.H."/>
            <person name="Banfield J.F."/>
        </authorList>
    </citation>
    <scope>NUCLEOTIDE SEQUENCE [LARGE SCALE GENOMIC DNA]</scope>
</reference>
<evidence type="ECO:0000256" key="6">
    <source>
        <dbReference type="SAM" id="Phobius"/>
    </source>
</evidence>
<name>A0A0G2BKE3_9BACT</name>
<gene>
    <name evidence="8" type="ORF">UY98_C0030G0012</name>
</gene>
<dbReference type="AlphaFoldDB" id="A0A0G2BKE3"/>
<keyword evidence="4" id="KW-1015">Disulfide bond</keyword>
<dbReference type="PROSITE" id="PS51352">
    <property type="entry name" value="THIOREDOXIN_2"/>
    <property type="match status" value="1"/>
</dbReference>
<accession>A0A0G2BKE3</accession>
<keyword evidence="2" id="KW-0732">Signal</keyword>
<evidence type="ECO:0000256" key="2">
    <source>
        <dbReference type="ARBA" id="ARBA00022729"/>
    </source>
</evidence>
<dbReference type="Gene3D" id="3.40.30.10">
    <property type="entry name" value="Glutaredoxin"/>
    <property type="match status" value="1"/>
</dbReference>
<dbReference type="Proteomes" id="UP000034789">
    <property type="component" value="Unassembled WGS sequence"/>
</dbReference>
<dbReference type="InterPro" id="IPR013766">
    <property type="entry name" value="Thioredoxin_domain"/>
</dbReference>
<keyword evidence="5" id="KW-0676">Redox-active center</keyword>
<dbReference type="GO" id="GO:0016491">
    <property type="term" value="F:oxidoreductase activity"/>
    <property type="evidence" value="ECO:0007669"/>
    <property type="project" value="UniProtKB-KW"/>
</dbReference>
<feature type="domain" description="Thioredoxin" evidence="7">
    <location>
        <begin position="42"/>
        <end position="242"/>
    </location>
</feature>
<dbReference type="PANTHER" id="PTHR13887:SF14">
    <property type="entry name" value="DISULFIDE BOND FORMATION PROTEIN D"/>
    <property type="match status" value="1"/>
</dbReference>
<evidence type="ECO:0000256" key="1">
    <source>
        <dbReference type="ARBA" id="ARBA00005791"/>
    </source>
</evidence>
<organism evidence="8 9">
    <name type="scientific">Candidatus Kaiserbacteria bacterium GW2011_GWA2_58_9</name>
    <dbReference type="NCBI Taxonomy" id="1618672"/>
    <lineage>
        <taxon>Bacteria</taxon>
        <taxon>Candidatus Kaiseribacteriota</taxon>
    </lineage>
</organism>
<dbReference type="Pfam" id="PF13462">
    <property type="entry name" value="Thioredoxin_4"/>
    <property type="match status" value="1"/>
</dbReference>
<comment type="similarity">
    <text evidence="1">Belongs to the thioredoxin family. DsbA subfamily.</text>
</comment>
<dbReference type="InterPro" id="IPR036249">
    <property type="entry name" value="Thioredoxin-like_sf"/>
</dbReference>
<evidence type="ECO:0000256" key="4">
    <source>
        <dbReference type="ARBA" id="ARBA00023157"/>
    </source>
</evidence>
<evidence type="ECO:0000313" key="9">
    <source>
        <dbReference type="Proteomes" id="UP000034789"/>
    </source>
</evidence>
<feature type="transmembrane region" description="Helical" evidence="6">
    <location>
        <begin position="16"/>
        <end position="36"/>
    </location>
</feature>
<evidence type="ECO:0000256" key="5">
    <source>
        <dbReference type="ARBA" id="ARBA00023284"/>
    </source>
</evidence>
<dbReference type="PANTHER" id="PTHR13887">
    <property type="entry name" value="GLUTATHIONE S-TRANSFERASE KAPPA"/>
    <property type="match status" value="1"/>
</dbReference>
<dbReference type="InterPro" id="IPR012336">
    <property type="entry name" value="Thioredoxin-like_fold"/>
</dbReference>
<comment type="caution">
    <text evidence="8">The sequence shown here is derived from an EMBL/GenBank/DDBJ whole genome shotgun (WGS) entry which is preliminary data.</text>
</comment>
<keyword evidence="6" id="KW-0812">Transmembrane</keyword>
<evidence type="ECO:0000313" key="8">
    <source>
        <dbReference type="EMBL" id="KKW46284.1"/>
    </source>
</evidence>